<gene>
    <name evidence="2" type="ORF">Cni_G20646</name>
</gene>
<proteinExistence type="predicted"/>
<keyword evidence="3" id="KW-1185">Reference proteome</keyword>
<reference evidence="2 3" key="1">
    <citation type="submission" date="2023-10" db="EMBL/GenBank/DDBJ databases">
        <title>Chromosome-scale genome assembly provides insights into flower coloration mechanisms of Canna indica.</title>
        <authorList>
            <person name="Li C."/>
        </authorList>
    </citation>
    <scope>NUCLEOTIDE SEQUENCE [LARGE SCALE GENOMIC DNA]</scope>
    <source>
        <tissue evidence="2">Flower</tissue>
    </source>
</reference>
<feature type="region of interest" description="Disordered" evidence="1">
    <location>
        <begin position="1"/>
        <end position="27"/>
    </location>
</feature>
<evidence type="ECO:0000256" key="1">
    <source>
        <dbReference type="SAM" id="MobiDB-lite"/>
    </source>
</evidence>
<organism evidence="2 3">
    <name type="scientific">Canna indica</name>
    <name type="common">Indian-shot</name>
    <dbReference type="NCBI Taxonomy" id="4628"/>
    <lineage>
        <taxon>Eukaryota</taxon>
        <taxon>Viridiplantae</taxon>
        <taxon>Streptophyta</taxon>
        <taxon>Embryophyta</taxon>
        <taxon>Tracheophyta</taxon>
        <taxon>Spermatophyta</taxon>
        <taxon>Magnoliopsida</taxon>
        <taxon>Liliopsida</taxon>
        <taxon>Zingiberales</taxon>
        <taxon>Cannaceae</taxon>
        <taxon>Canna</taxon>
    </lineage>
</organism>
<dbReference type="Proteomes" id="UP001327560">
    <property type="component" value="Chromosome 6"/>
</dbReference>
<accession>A0AAQ3KUA9</accession>
<sequence length="466" mass="50402">MADGRRGQEKKTIGFPRPSPNPPRLSPYKRICTSSSSAATTSSSSSSLHLLKKTRYAPDLFRCHSCGLRFPSNNSNPLDNLCSLRSQWRVALLCRDCLARVRSAGLCSYCFSPVSNVAAAAYVSCLRCSCRVHLGCVDREHRRLTTSRLEPGSFTCVDCCAIPKCWRRSPEIGSGVSLEEVMKEASSVAEKKAGVAARARENAVEKAAAAKRAADRARNALGAVLVATEETPKQNGGLAQVPDEELALMLHLSMNGSRRISRNLVSLSSGGSSTGLKKARHSSCDLIGGCRIDKTVGICAEGKISNDRMERMVFGPTADVNSHSIRNDHKRLIDENDKNSSADIPLKEDCGSCSDKVSSHGESTTSECERNNESDGELLPSICQAGAIEESSEIPGRNDIVNGDRYFNKYSKRKSRPNDLMDSKIVPQLPISCSEVSRMLVDCPYQASSAAVHSSVHTNGLSHCES</sequence>
<protein>
    <submittedName>
        <fullName evidence="2">Uncharacterized protein</fullName>
    </submittedName>
</protein>
<feature type="compositionally biased region" description="Basic and acidic residues" evidence="1">
    <location>
        <begin position="1"/>
        <end position="12"/>
    </location>
</feature>
<dbReference type="EMBL" id="CP136895">
    <property type="protein sequence ID" value="WOL11882.1"/>
    <property type="molecule type" value="Genomic_DNA"/>
</dbReference>
<dbReference type="AlphaFoldDB" id="A0AAQ3KUA9"/>
<name>A0AAQ3KUA9_9LILI</name>
<dbReference type="PANTHER" id="PTHR38530">
    <property type="entry name" value="OS06G0468300 PROTEIN"/>
    <property type="match status" value="1"/>
</dbReference>
<evidence type="ECO:0000313" key="2">
    <source>
        <dbReference type="EMBL" id="WOL11882.1"/>
    </source>
</evidence>
<evidence type="ECO:0000313" key="3">
    <source>
        <dbReference type="Proteomes" id="UP001327560"/>
    </source>
</evidence>